<dbReference type="Pfam" id="PF00126">
    <property type="entry name" value="HTH_1"/>
    <property type="match status" value="1"/>
</dbReference>
<accession>A0A365XXU0</accession>
<evidence type="ECO:0000256" key="1">
    <source>
        <dbReference type="ARBA" id="ARBA00009437"/>
    </source>
</evidence>
<feature type="domain" description="HTH lysR-type" evidence="5">
    <location>
        <begin position="2"/>
        <end position="59"/>
    </location>
</feature>
<dbReference type="RefSeq" id="WP_113613798.1">
    <property type="nucleotide sequence ID" value="NZ_QFFJ01000001.1"/>
</dbReference>
<dbReference type="CDD" id="cd05466">
    <property type="entry name" value="PBP2_LTTR_substrate"/>
    <property type="match status" value="1"/>
</dbReference>
<dbReference type="SUPFAM" id="SSF53850">
    <property type="entry name" value="Periplasmic binding protein-like II"/>
    <property type="match status" value="1"/>
</dbReference>
<gene>
    <name evidence="6" type="ORF">DF182_00830</name>
</gene>
<evidence type="ECO:0000256" key="4">
    <source>
        <dbReference type="ARBA" id="ARBA00023163"/>
    </source>
</evidence>
<dbReference type="PROSITE" id="PS50931">
    <property type="entry name" value="HTH_LYSR"/>
    <property type="match status" value="1"/>
</dbReference>
<comment type="similarity">
    <text evidence="1">Belongs to the LysR transcriptional regulatory family.</text>
</comment>
<evidence type="ECO:0000256" key="3">
    <source>
        <dbReference type="ARBA" id="ARBA00023125"/>
    </source>
</evidence>
<dbReference type="PANTHER" id="PTHR30126:SF39">
    <property type="entry name" value="HTH-TYPE TRANSCRIPTIONAL REGULATOR CYSL"/>
    <property type="match status" value="1"/>
</dbReference>
<organism evidence="6 7">
    <name type="scientific">Chitinophaga flava</name>
    <dbReference type="NCBI Taxonomy" id="2259036"/>
    <lineage>
        <taxon>Bacteria</taxon>
        <taxon>Pseudomonadati</taxon>
        <taxon>Bacteroidota</taxon>
        <taxon>Chitinophagia</taxon>
        <taxon>Chitinophagales</taxon>
        <taxon>Chitinophagaceae</taxon>
        <taxon>Chitinophaga</taxon>
    </lineage>
</organism>
<reference evidence="6 7" key="1">
    <citation type="submission" date="2018-05" db="EMBL/GenBank/DDBJ databases">
        <title>Chitinophaga sp. K3CV102501T nov., isolated from isolated from a monsoon evergreen broad-leaved forest soil.</title>
        <authorList>
            <person name="Lv Y."/>
        </authorList>
    </citation>
    <scope>NUCLEOTIDE SEQUENCE [LARGE SCALE GENOMIC DNA]</scope>
    <source>
        <strain evidence="6 7">GDMCC 1.1325</strain>
    </source>
</reference>
<keyword evidence="4" id="KW-0804">Transcription</keyword>
<comment type="caution">
    <text evidence="6">The sequence shown here is derived from an EMBL/GenBank/DDBJ whole genome shotgun (WGS) entry which is preliminary data.</text>
</comment>
<dbReference type="InterPro" id="IPR036390">
    <property type="entry name" value="WH_DNA-bd_sf"/>
</dbReference>
<keyword evidence="7" id="KW-1185">Reference proteome</keyword>
<dbReference type="PRINTS" id="PR00039">
    <property type="entry name" value="HTHLYSR"/>
</dbReference>
<evidence type="ECO:0000313" key="7">
    <source>
        <dbReference type="Proteomes" id="UP000253410"/>
    </source>
</evidence>
<protein>
    <submittedName>
        <fullName evidence="6">LysR family transcriptional regulator</fullName>
    </submittedName>
</protein>
<dbReference type="Pfam" id="PF03466">
    <property type="entry name" value="LysR_substrate"/>
    <property type="match status" value="1"/>
</dbReference>
<sequence length="295" mass="33705">MINFEWYRTFKAIYQTGTLTGAAQELFISQPNVSQHLAALEAYICHPLFERQPRRMVPTDYGKLLYTQIIEAVEKLESVEADFRHSCAQPMPLTCIGAPKEFFQMVIAPRISDVDAGFIFEFGPAKTMLEKVIKGDMYFTLSSTTGSEKNIVYEPVMEERFVLVGSPGLDTAAFQKAVRKKDLAAAEAWLYEQQWYTYSSDLSVVRCFWQENFHKRPIIKPRLVIPDFDGILKALITGNGVTIAADYLVKDLVRKKELKLLWEGAEPVVNTIYLVYDKTKVTTRQVETVKKLLHL</sequence>
<name>A0A365XXU0_9BACT</name>
<dbReference type="Gene3D" id="3.40.190.290">
    <property type="match status" value="1"/>
</dbReference>
<dbReference type="InterPro" id="IPR036388">
    <property type="entry name" value="WH-like_DNA-bd_sf"/>
</dbReference>
<dbReference type="InterPro" id="IPR005119">
    <property type="entry name" value="LysR_subst-bd"/>
</dbReference>
<proteinExistence type="inferred from homology"/>
<dbReference type="GO" id="GO:0000976">
    <property type="term" value="F:transcription cis-regulatory region binding"/>
    <property type="evidence" value="ECO:0007669"/>
    <property type="project" value="TreeGrafter"/>
</dbReference>
<dbReference type="OrthoDB" id="646694at2"/>
<evidence type="ECO:0000313" key="6">
    <source>
        <dbReference type="EMBL" id="RBL91199.1"/>
    </source>
</evidence>
<evidence type="ECO:0000256" key="2">
    <source>
        <dbReference type="ARBA" id="ARBA00023015"/>
    </source>
</evidence>
<dbReference type="PANTHER" id="PTHR30126">
    <property type="entry name" value="HTH-TYPE TRANSCRIPTIONAL REGULATOR"/>
    <property type="match status" value="1"/>
</dbReference>
<keyword evidence="2" id="KW-0805">Transcription regulation</keyword>
<evidence type="ECO:0000259" key="5">
    <source>
        <dbReference type="PROSITE" id="PS50931"/>
    </source>
</evidence>
<keyword evidence="3" id="KW-0238">DNA-binding</keyword>
<dbReference type="InterPro" id="IPR000847">
    <property type="entry name" value="LysR_HTH_N"/>
</dbReference>
<dbReference type="Gene3D" id="1.10.10.10">
    <property type="entry name" value="Winged helix-like DNA-binding domain superfamily/Winged helix DNA-binding domain"/>
    <property type="match status" value="1"/>
</dbReference>
<dbReference type="Proteomes" id="UP000253410">
    <property type="component" value="Unassembled WGS sequence"/>
</dbReference>
<dbReference type="SUPFAM" id="SSF46785">
    <property type="entry name" value="Winged helix' DNA-binding domain"/>
    <property type="match status" value="1"/>
</dbReference>
<dbReference type="GO" id="GO:0003700">
    <property type="term" value="F:DNA-binding transcription factor activity"/>
    <property type="evidence" value="ECO:0007669"/>
    <property type="project" value="InterPro"/>
</dbReference>
<dbReference type="AlphaFoldDB" id="A0A365XXU0"/>
<dbReference type="EMBL" id="QFFJ01000001">
    <property type="protein sequence ID" value="RBL91199.1"/>
    <property type="molecule type" value="Genomic_DNA"/>
</dbReference>